<dbReference type="PANTHER" id="PTHR38011">
    <property type="entry name" value="DIHYDROFOLATE REDUCTASE FAMILY PROTEIN (AFU_ORTHOLOGUE AFUA_8G06820)"/>
    <property type="match status" value="1"/>
</dbReference>
<evidence type="ECO:0000313" key="2">
    <source>
        <dbReference type="EMBL" id="MFD2163036.1"/>
    </source>
</evidence>
<dbReference type="InterPro" id="IPR050765">
    <property type="entry name" value="Riboflavin_Biosynth_HTPR"/>
</dbReference>
<organism evidence="2 3">
    <name type="scientific">Paradesertivirga mongoliensis</name>
    <dbReference type="NCBI Taxonomy" id="2100740"/>
    <lineage>
        <taxon>Bacteria</taxon>
        <taxon>Pseudomonadati</taxon>
        <taxon>Bacteroidota</taxon>
        <taxon>Sphingobacteriia</taxon>
        <taxon>Sphingobacteriales</taxon>
        <taxon>Sphingobacteriaceae</taxon>
        <taxon>Paradesertivirga</taxon>
    </lineage>
</organism>
<dbReference type="Gene3D" id="3.40.430.10">
    <property type="entry name" value="Dihydrofolate Reductase, subunit A"/>
    <property type="match status" value="1"/>
</dbReference>
<evidence type="ECO:0000259" key="1">
    <source>
        <dbReference type="Pfam" id="PF01872"/>
    </source>
</evidence>
<name>A0ABW4ZN81_9SPHI</name>
<gene>
    <name evidence="2" type="ORF">ACFSJU_11585</name>
</gene>
<keyword evidence="3" id="KW-1185">Reference proteome</keyword>
<proteinExistence type="predicted"/>
<dbReference type="Proteomes" id="UP001597387">
    <property type="component" value="Unassembled WGS sequence"/>
</dbReference>
<dbReference type="RefSeq" id="WP_255902431.1">
    <property type="nucleotide sequence ID" value="NZ_JAFMZO010000003.1"/>
</dbReference>
<protein>
    <submittedName>
        <fullName evidence="2">Dihydrofolate reductase family protein</fullName>
    </submittedName>
</protein>
<dbReference type="InterPro" id="IPR024072">
    <property type="entry name" value="DHFR-like_dom_sf"/>
</dbReference>
<accession>A0ABW4ZN81</accession>
<dbReference type="EMBL" id="JBHUHZ010000001">
    <property type="protein sequence ID" value="MFD2163036.1"/>
    <property type="molecule type" value="Genomic_DNA"/>
</dbReference>
<evidence type="ECO:0000313" key="3">
    <source>
        <dbReference type="Proteomes" id="UP001597387"/>
    </source>
</evidence>
<sequence>MRKIIQITHTSLDGYTAWKNGELDRFENAGEHLSFVNKLLLSADSILFGRITYEMFESYWPAIENNPLSSEFEKCYSHWYNKATKLVLSNTLNELKGNNTILVKSDIVSTIEENKNKTGKNILLFGSPSVGQLLLQSNLIDEYWIFVNPVIFGTGIPMFAPSNDLKRLKLIGAKTISNGEVALHYEVKR</sequence>
<dbReference type="PANTHER" id="PTHR38011:SF11">
    <property type="entry name" value="2,5-DIAMINO-6-RIBOSYLAMINO-4(3H)-PYRIMIDINONE 5'-PHOSPHATE REDUCTASE"/>
    <property type="match status" value="1"/>
</dbReference>
<dbReference type="Pfam" id="PF01872">
    <property type="entry name" value="RibD_C"/>
    <property type="match status" value="1"/>
</dbReference>
<comment type="caution">
    <text evidence="2">The sequence shown here is derived from an EMBL/GenBank/DDBJ whole genome shotgun (WGS) entry which is preliminary data.</text>
</comment>
<dbReference type="SUPFAM" id="SSF53597">
    <property type="entry name" value="Dihydrofolate reductase-like"/>
    <property type="match status" value="1"/>
</dbReference>
<dbReference type="InterPro" id="IPR002734">
    <property type="entry name" value="RibDG_C"/>
</dbReference>
<feature type="domain" description="Bacterial bifunctional deaminase-reductase C-terminal" evidence="1">
    <location>
        <begin position="3"/>
        <end position="179"/>
    </location>
</feature>
<reference evidence="3" key="1">
    <citation type="journal article" date="2019" name="Int. J. Syst. Evol. Microbiol.">
        <title>The Global Catalogue of Microorganisms (GCM) 10K type strain sequencing project: providing services to taxonomists for standard genome sequencing and annotation.</title>
        <authorList>
            <consortium name="The Broad Institute Genomics Platform"/>
            <consortium name="The Broad Institute Genome Sequencing Center for Infectious Disease"/>
            <person name="Wu L."/>
            <person name="Ma J."/>
        </authorList>
    </citation>
    <scope>NUCLEOTIDE SEQUENCE [LARGE SCALE GENOMIC DNA]</scope>
    <source>
        <strain evidence="3">KCTC 42217</strain>
    </source>
</reference>